<dbReference type="AlphaFoldDB" id="A0A8D8SXB9"/>
<feature type="compositionally biased region" description="Basic residues" evidence="1">
    <location>
        <begin position="13"/>
        <end position="30"/>
    </location>
</feature>
<reference evidence="2" key="1">
    <citation type="submission" date="2021-05" db="EMBL/GenBank/DDBJ databases">
        <authorList>
            <person name="Alioto T."/>
            <person name="Alioto T."/>
            <person name="Gomez Garrido J."/>
        </authorList>
    </citation>
    <scope>NUCLEOTIDE SEQUENCE</scope>
</reference>
<dbReference type="EMBL" id="HBUF01243885">
    <property type="protein sequence ID" value="CAG6677856.1"/>
    <property type="molecule type" value="Transcribed_RNA"/>
</dbReference>
<proteinExistence type="predicted"/>
<accession>A0A8D8SXB9</accession>
<sequence length="396" mass="44479">MMPTSKIRPPIKTSKRQTPSRKSYQKKRHERFRDTKNKEFTARQDSVIKSFLQPLLDLDKLQALGFTSTPITRTVPVPVSTRAIGFGLYQTLRGSFGVNGSITITRPAMLSMYRHLHNKLASKWMLGVVPTIDHHLYQIPFISEQIRPVLSLDAWVPLLASRYLEGLGPITLQNGKRYAPVLALNPVVQGHVWPRPDNVCNNNLRETVVALANADIPQHVREAFFQHNPIPGAIWNERFILQNPDEIMPAEYGIVQATADSGISVQILSEIQKKAPKFVSQTRQVTTGSMTLLVTTEFNSPYAIPSCDVANILNVPQPIGNWLIKHALPPADGNCYYSDQLTPSETVESWLTLYGEWLPPPMLRLEINSRRDPGLHHFQIAGQRGDVLTALFGQCI</sequence>
<name>A0A8D8SXB9_9HEMI</name>
<organism evidence="2">
    <name type="scientific">Cacopsylla melanoneura</name>
    <dbReference type="NCBI Taxonomy" id="428564"/>
    <lineage>
        <taxon>Eukaryota</taxon>
        <taxon>Metazoa</taxon>
        <taxon>Ecdysozoa</taxon>
        <taxon>Arthropoda</taxon>
        <taxon>Hexapoda</taxon>
        <taxon>Insecta</taxon>
        <taxon>Pterygota</taxon>
        <taxon>Neoptera</taxon>
        <taxon>Paraneoptera</taxon>
        <taxon>Hemiptera</taxon>
        <taxon>Sternorrhyncha</taxon>
        <taxon>Psylloidea</taxon>
        <taxon>Psyllidae</taxon>
        <taxon>Psyllinae</taxon>
        <taxon>Cacopsylla</taxon>
    </lineage>
</organism>
<protein>
    <submittedName>
        <fullName evidence="2">Uncharacterized protein</fullName>
    </submittedName>
</protein>
<evidence type="ECO:0000313" key="2">
    <source>
        <dbReference type="EMBL" id="CAG6677856.1"/>
    </source>
</evidence>
<evidence type="ECO:0000256" key="1">
    <source>
        <dbReference type="SAM" id="MobiDB-lite"/>
    </source>
</evidence>
<feature type="region of interest" description="Disordered" evidence="1">
    <location>
        <begin position="1"/>
        <end position="38"/>
    </location>
</feature>